<dbReference type="Proteomes" id="UP000484015">
    <property type="component" value="Unassembled WGS sequence"/>
</dbReference>
<organism evidence="2 3">
    <name type="scientific">Pseudoduganella ginsengisoli</name>
    <dbReference type="NCBI Taxonomy" id="1462440"/>
    <lineage>
        <taxon>Bacteria</taxon>
        <taxon>Pseudomonadati</taxon>
        <taxon>Pseudomonadota</taxon>
        <taxon>Betaproteobacteria</taxon>
        <taxon>Burkholderiales</taxon>
        <taxon>Oxalobacteraceae</taxon>
        <taxon>Telluria group</taxon>
        <taxon>Pseudoduganella</taxon>
    </lineage>
</organism>
<dbReference type="InterPro" id="IPR000836">
    <property type="entry name" value="PRTase_dom"/>
</dbReference>
<dbReference type="RefSeq" id="WP_155437848.1">
    <property type="nucleotide sequence ID" value="NZ_WNLA01000002.1"/>
</dbReference>
<dbReference type="Gene3D" id="3.40.50.2020">
    <property type="match status" value="1"/>
</dbReference>
<reference evidence="2 3" key="1">
    <citation type="submission" date="2019-11" db="EMBL/GenBank/DDBJ databases">
        <title>Type strains purchased from KCTC, JCM and DSMZ.</title>
        <authorList>
            <person name="Lu H."/>
        </authorList>
    </citation>
    <scope>NUCLEOTIDE SEQUENCE [LARGE SCALE GENOMIC DNA]</scope>
    <source>
        <strain evidence="2 3">KCTC 42409</strain>
    </source>
</reference>
<evidence type="ECO:0000313" key="2">
    <source>
        <dbReference type="EMBL" id="MTW01439.1"/>
    </source>
</evidence>
<dbReference type="InterPro" id="IPR029057">
    <property type="entry name" value="PRTase-like"/>
</dbReference>
<gene>
    <name evidence="2" type="ORF">GM668_04985</name>
</gene>
<evidence type="ECO:0000259" key="1">
    <source>
        <dbReference type="Pfam" id="PF00156"/>
    </source>
</evidence>
<feature type="domain" description="Phosphoribosyltransferase" evidence="1">
    <location>
        <begin position="15"/>
        <end position="183"/>
    </location>
</feature>
<dbReference type="GO" id="GO:0016757">
    <property type="term" value="F:glycosyltransferase activity"/>
    <property type="evidence" value="ECO:0007669"/>
    <property type="project" value="UniProtKB-KW"/>
</dbReference>
<dbReference type="Pfam" id="PF00156">
    <property type="entry name" value="Pribosyltran"/>
    <property type="match status" value="1"/>
</dbReference>
<evidence type="ECO:0000313" key="3">
    <source>
        <dbReference type="Proteomes" id="UP000484015"/>
    </source>
</evidence>
<keyword evidence="2" id="KW-0328">Glycosyltransferase</keyword>
<name>A0A6L6PW21_9BURK</name>
<dbReference type="AlphaFoldDB" id="A0A6L6PW21"/>
<protein>
    <submittedName>
        <fullName evidence="2">Phosphoribosyltransferase</fullName>
    </submittedName>
</protein>
<accession>A0A6L6PW21</accession>
<dbReference type="CDD" id="cd06223">
    <property type="entry name" value="PRTases_typeI"/>
    <property type="match status" value="1"/>
</dbReference>
<dbReference type="EMBL" id="WNLA01000002">
    <property type="protein sequence ID" value="MTW01439.1"/>
    <property type="molecule type" value="Genomic_DNA"/>
</dbReference>
<keyword evidence="3" id="KW-1185">Reference proteome</keyword>
<dbReference type="SUPFAM" id="SSF53271">
    <property type="entry name" value="PRTase-like"/>
    <property type="match status" value="1"/>
</dbReference>
<proteinExistence type="predicted"/>
<dbReference type="OrthoDB" id="9810066at2"/>
<comment type="caution">
    <text evidence="2">The sequence shown here is derived from an EMBL/GenBank/DDBJ whole genome shotgun (WGS) entry which is preliminary data.</text>
</comment>
<sequence length="225" mass="23932">MSSSVCFDDRLDAGRQLARQLLPLQLRCPLVLAIPRGAIPIGAIIADALHGDLDVVLVHKLGAPFNPEYAIGAIDEFGNVQLGPDADPGSPWVREESARQLAVLKQRRALFSAGREALDPLGRSVIVVDDGLATGSTMAAALRATRTEMPLALIAAVPVASPEALELIGPLADRVVCLHAPPDFRAVGQFYRAFPQVDENEAVRMVRSRQPGDHATPCTGGLSDH</sequence>
<dbReference type="Gene3D" id="3.30.1310.20">
    <property type="entry name" value="PRTase-like"/>
    <property type="match status" value="1"/>
</dbReference>
<keyword evidence="2" id="KW-0808">Transferase</keyword>